<organism evidence="4 5">
    <name type="scientific">Panacibacter microcysteis</name>
    <dbReference type="NCBI Taxonomy" id="2793269"/>
    <lineage>
        <taxon>Bacteria</taxon>
        <taxon>Pseudomonadati</taxon>
        <taxon>Bacteroidota</taxon>
        <taxon>Chitinophagia</taxon>
        <taxon>Chitinophagales</taxon>
        <taxon>Chitinophagaceae</taxon>
        <taxon>Panacibacter</taxon>
    </lineage>
</organism>
<keyword evidence="5" id="KW-1185">Reference proteome</keyword>
<sequence length="516" mass="56676">MINETGVASGTLYTIPINPRIRFTFGKPVDKNSVAGAIAVNSISGTTVTYNTAYENSDSVVIITPSQPLDFITRYQATVGVTLKAKDGGTLKSAGVASFITTIDSTDKYTRITDDALLEAVQKQTFKYFWDFGHPVSGLSRERNSSGDVCTTGGTGFGIMSMLVAVEHNFISRADALQRIHKIVSFYKNNCIAYHGAFAHWVNGSTGATVPFSPKDNGADLVETAYLMQGLLCARQYFALGSSEETSLRADINILWNAVEWQWFQQNNQDVLYWHWSPDYNWDMNMKITGWNEALIVYALAAASNTSPISKAVYDNGWAANGGIKNGNNYYGIQLPLGPAMGGPLFFAHYSFLGINPNSLSDAYASYWAQQVAHTKINYSYCVTNPARHNGYGTACWGLTASDEKNGYNAHAPGNDNGTISPTAAVSSLPYAPAEAMNALRFFYYTMGDKLWGEYGFIDAFNLSEPWFADSYLAIDQGPMIIMIENYKTGLLWNLLMSCAEIKTGMKKLGFQSPYL</sequence>
<keyword evidence="1" id="KW-0732">Signal</keyword>
<evidence type="ECO:0000259" key="2">
    <source>
        <dbReference type="Pfam" id="PF10091"/>
    </source>
</evidence>
<comment type="caution">
    <text evidence="4">The sequence shown here is derived from an EMBL/GenBank/DDBJ whole genome shotgun (WGS) entry which is preliminary data.</text>
</comment>
<feature type="domain" description="SbsA Ig-like" evidence="3">
    <location>
        <begin position="15"/>
        <end position="101"/>
    </location>
</feature>
<dbReference type="Gene3D" id="1.50.10.140">
    <property type="match status" value="1"/>
</dbReference>
<dbReference type="Pfam" id="PF13205">
    <property type="entry name" value="Big_5"/>
    <property type="match status" value="1"/>
</dbReference>
<reference evidence="4" key="1">
    <citation type="submission" date="2020-11" db="EMBL/GenBank/DDBJ databases">
        <title>Bacterial whole genome sequence for Panacibacter sp. DH6.</title>
        <authorList>
            <person name="Le V."/>
            <person name="Ko S."/>
            <person name="Ahn C.-Y."/>
            <person name="Oh H.-M."/>
        </authorList>
    </citation>
    <scope>NUCLEOTIDE SEQUENCE</scope>
    <source>
        <strain evidence="4">DH6</strain>
    </source>
</reference>
<evidence type="ECO:0000259" key="3">
    <source>
        <dbReference type="Pfam" id="PF13205"/>
    </source>
</evidence>
<proteinExistence type="predicted"/>
<feature type="domain" description="Glycoamylase-like" evidence="2">
    <location>
        <begin position="287"/>
        <end position="499"/>
    </location>
</feature>
<dbReference type="InterPro" id="IPR019282">
    <property type="entry name" value="Glycoamylase-like_cons_dom"/>
</dbReference>
<dbReference type="AlphaFoldDB" id="A0A931DYK0"/>
<evidence type="ECO:0000256" key="1">
    <source>
        <dbReference type="ARBA" id="ARBA00022729"/>
    </source>
</evidence>
<evidence type="ECO:0000313" key="5">
    <source>
        <dbReference type="Proteomes" id="UP000628448"/>
    </source>
</evidence>
<dbReference type="EMBL" id="JADWYR010000001">
    <property type="protein sequence ID" value="MBG9375307.1"/>
    <property type="molecule type" value="Genomic_DNA"/>
</dbReference>
<dbReference type="InterPro" id="IPR032812">
    <property type="entry name" value="SbsA_Ig"/>
</dbReference>
<accession>A0A931DYK0</accession>
<gene>
    <name evidence="4" type="ORF">I5907_03625</name>
</gene>
<dbReference type="Proteomes" id="UP000628448">
    <property type="component" value="Unassembled WGS sequence"/>
</dbReference>
<name>A0A931DYK0_9BACT</name>
<evidence type="ECO:0000313" key="4">
    <source>
        <dbReference type="EMBL" id="MBG9375307.1"/>
    </source>
</evidence>
<dbReference type="Pfam" id="PF10091">
    <property type="entry name" value="Glycoamylase"/>
    <property type="match status" value="1"/>
</dbReference>
<protein>
    <submittedName>
        <fullName evidence="4">Ig-like domain-containing protein</fullName>
    </submittedName>
</protein>